<evidence type="ECO:0000313" key="1">
    <source>
        <dbReference type="EMBL" id="MBW87457.1"/>
    </source>
</evidence>
<reference evidence="1" key="1">
    <citation type="submission" date="2018-02" db="EMBL/GenBank/DDBJ databases">
        <title>Rhizophora mucronata_Transcriptome.</title>
        <authorList>
            <person name="Meera S.P."/>
            <person name="Sreeshan A."/>
            <person name="Augustine A."/>
        </authorList>
    </citation>
    <scope>NUCLEOTIDE SEQUENCE</scope>
    <source>
        <tissue evidence="1">Leaf</tissue>
    </source>
</reference>
<dbReference type="AlphaFoldDB" id="A0A2P2J212"/>
<dbReference type="EMBL" id="GGEC01006974">
    <property type="protein sequence ID" value="MBW87457.1"/>
    <property type="molecule type" value="Transcribed_RNA"/>
</dbReference>
<name>A0A2P2J212_RHIMU</name>
<protein>
    <submittedName>
        <fullName evidence="1">Uncharacterized protein</fullName>
    </submittedName>
</protein>
<accession>A0A2P2J212</accession>
<organism evidence="1">
    <name type="scientific">Rhizophora mucronata</name>
    <name type="common">Asiatic mangrove</name>
    <dbReference type="NCBI Taxonomy" id="61149"/>
    <lineage>
        <taxon>Eukaryota</taxon>
        <taxon>Viridiplantae</taxon>
        <taxon>Streptophyta</taxon>
        <taxon>Embryophyta</taxon>
        <taxon>Tracheophyta</taxon>
        <taxon>Spermatophyta</taxon>
        <taxon>Magnoliopsida</taxon>
        <taxon>eudicotyledons</taxon>
        <taxon>Gunneridae</taxon>
        <taxon>Pentapetalae</taxon>
        <taxon>rosids</taxon>
        <taxon>fabids</taxon>
        <taxon>Malpighiales</taxon>
        <taxon>Rhizophoraceae</taxon>
        <taxon>Rhizophora</taxon>
    </lineage>
</organism>
<proteinExistence type="predicted"/>
<sequence length="20" mass="2372">MLLSTRIELHRTFEAQGNRV</sequence>